<keyword evidence="1" id="KW-1133">Transmembrane helix</keyword>
<gene>
    <name evidence="2" type="ORF">LCGC14_1319220</name>
</gene>
<keyword evidence="1" id="KW-0812">Transmembrane</keyword>
<dbReference type="EMBL" id="LAZR01007859">
    <property type="protein sequence ID" value="KKM82463.1"/>
    <property type="molecule type" value="Genomic_DNA"/>
</dbReference>
<dbReference type="AlphaFoldDB" id="A0A0F9KKI4"/>
<reference evidence="2" key="1">
    <citation type="journal article" date="2015" name="Nature">
        <title>Complex archaea that bridge the gap between prokaryotes and eukaryotes.</title>
        <authorList>
            <person name="Spang A."/>
            <person name="Saw J.H."/>
            <person name="Jorgensen S.L."/>
            <person name="Zaremba-Niedzwiedzka K."/>
            <person name="Martijn J."/>
            <person name="Lind A.E."/>
            <person name="van Eijk R."/>
            <person name="Schleper C."/>
            <person name="Guy L."/>
            <person name="Ettema T.J."/>
        </authorList>
    </citation>
    <scope>NUCLEOTIDE SEQUENCE</scope>
</reference>
<comment type="caution">
    <text evidence="2">The sequence shown here is derived from an EMBL/GenBank/DDBJ whole genome shotgun (WGS) entry which is preliminary data.</text>
</comment>
<evidence type="ECO:0000313" key="2">
    <source>
        <dbReference type="EMBL" id="KKM82463.1"/>
    </source>
</evidence>
<keyword evidence="1" id="KW-0472">Membrane</keyword>
<organism evidence="2">
    <name type="scientific">marine sediment metagenome</name>
    <dbReference type="NCBI Taxonomy" id="412755"/>
    <lineage>
        <taxon>unclassified sequences</taxon>
        <taxon>metagenomes</taxon>
        <taxon>ecological metagenomes</taxon>
    </lineage>
</organism>
<name>A0A0F9KKI4_9ZZZZ</name>
<sequence>MDVFSVIEAAWGFLPVDDLFNWLADTPEGRAVGATVVSILVFARGAQTFVMALQKWALKTKTKKDDAILAWILRWIDALIEVTATAASGDWKGVFYRVRAIVHGSAVAVVAVTAEPRPTPRRRKGK</sequence>
<protein>
    <submittedName>
        <fullName evidence="2">Uncharacterized protein</fullName>
    </submittedName>
</protein>
<evidence type="ECO:0000256" key="1">
    <source>
        <dbReference type="SAM" id="Phobius"/>
    </source>
</evidence>
<accession>A0A0F9KKI4</accession>
<feature type="transmembrane region" description="Helical" evidence="1">
    <location>
        <begin position="29"/>
        <end position="46"/>
    </location>
</feature>
<proteinExistence type="predicted"/>